<dbReference type="PaxDb" id="411902-CLOBOL_01040"/>
<organism evidence="1 2">
    <name type="scientific">Enterocloster bolteae (strain ATCC BAA-613 / DSM 15670 / CCUG 46953 / JCM 12243 / WAL 16351)</name>
    <name type="common">Clostridium bolteae</name>
    <dbReference type="NCBI Taxonomy" id="411902"/>
    <lineage>
        <taxon>Bacteria</taxon>
        <taxon>Bacillati</taxon>
        <taxon>Bacillota</taxon>
        <taxon>Clostridia</taxon>
        <taxon>Lachnospirales</taxon>
        <taxon>Lachnospiraceae</taxon>
        <taxon>Enterocloster</taxon>
    </lineage>
</organism>
<dbReference type="AlphaFoldDB" id="A8RJV5"/>
<dbReference type="Proteomes" id="UP000005396">
    <property type="component" value="Unassembled WGS sequence"/>
</dbReference>
<name>A8RJV5_ENTBW</name>
<accession>A8RJV5</accession>
<protein>
    <submittedName>
        <fullName evidence="1">Uncharacterized protein</fullName>
    </submittedName>
</protein>
<reference evidence="1 2" key="2">
    <citation type="submission" date="2007-09" db="EMBL/GenBank/DDBJ databases">
        <title>Draft genome sequence of Clostridium bolteae (ATCC BAA-613).</title>
        <authorList>
            <person name="Sudarsanam P."/>
            <person name="Ley R."/>
            <person name="Guruge J."/>
            <person name="Turnbaugh P.J."/>
            <person name="Mahowald M."/>
            <person name="Liep D."/>
            <person name="Gordon J."/>
        </authorList>
    </citation>
    <scope>NUCLEOTIDE SEQUENCE [LARGE SCALE GENOMIC DNA]</scope>
    <source>
        <strain evidence="2">ATCC BAA-613 / DSM 15670 / CCUG 46953 / JCM 12243 / WAL 16351</strain>
    </source>
</reference>
<evidence type="ECO:0000313" key="2">
    <source>
        <dbReference type="Proteomes" id="UP000005396"/>
    </source>
</evidence>
<proteinExistence type="predicted"/>
<sequence length="41" mass="5102">MYHRTRWMKCVFHRGACSYRTLEMQLLHKENDTENQIDEET</sequence>
<dbReference type="EMBL" id="ABCC02000011">
    <property type="protein sequence ID" value="EDP18678.1"/>
    <property type="molecule type" value="Genomic_DNA"/>
</dbReference>
<evidence type="ECO:0000313" key="1">
    <source>
        <dbReference type="EMBL" id="EDP18678.1"/>
    </source>
</evidence>
<gene>
    <name evidence="1" type="ORF">CLOBOL_01040</name>
</gene>
<reference evidence="1 2" key="1">
    <citation type="submission" date="2007-08" db="EMBL/GenBank/DDBJ databases">
        <authorList>
            <person name="Fulton L."/>
            <person name="Clifton S."/>
            <person name="Fulton B."/>
            <person name="Xu J."/>
            <person name="Minx P."/>
            <person name="Pepin K.H."/>
            <person name="Johnson M."/>
            <person name="Thiruvilangam P."/>
            <person name="Bhonagiri V."/>
            <person name="Nash W.E."/>
            <person name="Mardis E.R."/>
            <person name="Wilson R.K."/>
        </authorList>
    </citation>
    <scope>NUCLEOTIDE SEQUENCE [LARGE SCALE GENOMIC DNA]</scope>
    <source>
        <strain evidence="2">ATCC BAA-613 / DSM 15670 / CCUG 46953 / JCM 12243 / WAL 16351</strain>
    </source>
</reference>
<comment type="caution">
    <text evidence="1">The sequence shown here is derived from an EMBL/GenBank/DDBJ whole genome shotgun (WGS) entry which is preliminary data.</text>
</comment>
<dbReference type="HOGENOM" id="CLU_3267910_0_0_9"/>